<sequence length="276" mass="29717">MSTNVTVSNISPTLSYIPRTLWFEGSADDPELSSYINQSYHATNGTLGQASVSFTWYGSGKQQHHSIYGGYRQRLGPYEVVLDGKATPFPGFTGGPEQVPAVLFSESGLQPVEHQIQVINTGQDPQMSVLDINYLVMETPAAQVMTLDDSGVGYSWLPSGSQAWESDSQSHTTHNSVASVQLSFMVSISATLYVTELTNNAPFSVSIDGKLTQTLYTNTQLAPLVNTSHLLYSSLGLVSGSHTLLIQNNPLSASNATLDVDYALVLYDPASPEPTS</sequence>
<protein>
    <submittedName>
        <fullName evidence="1">Uncharacterized protein</fullName>
    </submittedName>
</protein>
<accession>A0A8E2AWK9</accession>
<proteinExistence type="predicted"/>
<gene>
    <name evidence="1" type="ORF">OBBRIDRAFT_726913</name>
</gene>
<dbReference type="OrthoDB" id="2563669at2759"/>
<keyword evidence="2" id="KW-1185">Reference proteome</keyword>
<dbReference type="Proteomes" id="UP000250043">
    <property type="component" value="Unassembled WGS sequence"/>
</dbReference>
<reference evidence="1 2" key="1">
    <citation type="submission" date="2016-07" db="EMBL/GenBank/DDBJ databases">
        <title>Draft genome of the white-rot fungus Obba rivulosa 3A-2.</title>
        <authorList>
            <consortium name="DOE Joint Genome Institute"/>
            <person name="Miettinen O."/>
            <person name="Riley R."/>
            <person name="Acob R."/>
            <person name="Barry K."/>
            <person name="Cullen D."/>
            <person name="De Vries R."/>
            <person name="Hainaut M."/>
            <person name="Hatakka A."/>
            <person name="Henrissat B."/>
            <person name="Hilden K."/>
            <person name="Kuo R."/>
            <person name="Labutti K."/>
            <person name="Lipzen A."/>
            <person name="Makela M.R."/>
            <person name="Sandor L."/>
            <person name="Spatafora J.W."/>
            <person name="Grigoriev I.V."/>
            <person name="Hibbett D.S."/>
        </authorList>
    </citation>
    <scope>NUCLEOTIDE SEQUENCE [LARGE SCALE GENOMIC DNA]</scope>
    <source>
        <strain evidence="1 2">3A-2</strain>
    </source>
</reference>
<dbReference type="Gene3D" id="2.60.120.260">
    <property type="entry name" value="Galactose-binding domain-like"/>
    <property type="match status" value="2"/>
</dbReference>
<dbReference type="AlphaFoldDB" id="A0A8E2AWK9"/>
<evidence type="ECO:0000313" key="2">
    <source>
        <dbReference type="Proteomes" id="UP000250043"/>
    </source>
</evidence>
<organism evidence="1 2">
    <name type="scientific">Obba rivulosa</name>
    <dbReference type="NCBI Taxonomy" id="1052685"/>
    <lineage>
        <taxon>Eukaryota</taxon>
        <taxon>Fungi</taxon>
        <taxon>Dikarya</taxon>
        <taxon>Basidiomycota</taxon>
        <taxon>Agaricomycotina</taxon>
        <taxon>Agaricomycetes</taxon>
        <taxon>Polyporales</taxon>
        <taxon>Gelatoporiaceae</taxon>
        <taxon>Obba</taxon>
    </lineage>
</organism>
<evidence type="ECO:0000313" key="1">
    <source>
        <dbReference type="EMBL" id="OCH92388.1"/>
    </source>
</evidence>
<name>A0A8E2AWK9_9APHY</name>
<dbReference type="EMBL" id="KV722370">
    <property type="protein sequence ID" value="OCH92388.1"/>
    <property type="molecule type" value="Genomic_DNA"/>
</dbReference>